<keyword evidence="3" id="KW-1185">Reference proteome</keyword>
<sequence length="48" mass="5547">MARMATMNHFGMTLRGWRERMSPQDSGLEADGERRVPGLRREELEPST</sequence>
<reference evidence="2 3" key="1">
    <citation type="submission" date="2023-04" db="EMBL/GenBank/DDBJ databases">
        <title>Forest soil microbial communities from Buena Vista Peninsula, Colon Province, Panama.</title>
        <authorList>
            <person name="Bouskill N."/>
        </authorList>
    </citation>
    <scope>NUCLEOTIDE SEQUENCE [LARGE SCALE GENOMIC DNA]</scope>
    <source>
        <strain evidence="2 3">GGS1</strain>
    </source>
</reference>
<evidence type="ECO:0000256" key="1">
    <source>
        <dbReference type="SAM" id="MobiDB-lite"/>
    </source>
</evidence>
<dbReference type="EMBL" id="JARXVH010000052">
    <property type="protein sequence ID" value="MDH6222936.1"/>
    <property type="molecule type" value="Genomic_DNA"/>
</dbReference>
<evidence type="ECO:0000313" key="2">
    <source>
        <dbReference type="EMBL" id="MDH6222936.1"/>
    </source>
</evidence>
<evidence type="ECO:0000313" key="3">
    <source>
        <dbReference type="Proteomes" id="UP001160499"/>
    </source>
</evidence>
<dbReference type="Proteomes" id="UP001160499">
    <property type="component" value="Unassembled WGS sequence"/>
</dbReference>
<feature type="compositionally biased region" description="Basic and acidic residues" evidence="1">
    <location>
        <begin position="31"/>
        <end position="48"/>
    </location>
</feature>
<feature type="region of interest" description="Disordered" evidence="1">
    <location>
        <begin position="16"/>
        <end position="48"/>
    </location>
</feature>
<name>A0ABT6M310_9ACTN</name>
<protein>
    <submittedName>
        <fullName evidence="2">Uncharacterized protein</fullName>
    </submittedName>
</protein>
<comment type="caution">
    <text evidence="2">The sequence shown here is derived from an EMBL/GenBank/DDBJ whole genome shotgun (WGS) entry which is preliminary data.</text>
</comment>
<gene>
    <name evidence="2" type="ORF">M2283_010288</name>
</gene>
<organism evidence="2 3">
    <name type="scientific">Streptomyces pseudovenezuelae</name>
    <dbReference type="NCBI Taxonomy" id="67350"/>
    <lineage>
        <taxon>Bacteria</taxon>
        <taxon>Bacillati</taxon>
        <taxon>Actinomycetota</taxon>
        <taxon>Actinomycetes</taxon>
        <taxon>Kitasatosporales</taxon>
        <taxon>Streptomycetaceae</taxon>
        <taxon>Streptomyces</taxon>
        <taxon>Streptomyces aurantiacus group</taxon>
    </lineage>
</organism>
<accession>A0ABT6M310</accession>
<proteinExistence type="predicted"/>